<keyword evidence="1" id="KW-0812">Transmembrane</keyword>
<dbReference type="STRING" id="90241.B0682_00335"/>
<keyword evidence="1" id="KW-1133">Transmembrane helix</keyword>
<accession>A0A1T0CK91</accession>
<evidence type="ECO:0000256" key="1">
    <source>
        <dbReference type="SAM" id="Phobius"/>
    </source>
</evidence>
<dbReference type="AlphaFoldDB" id="A0A1T0CK91"/>
<organism evidence="2 3">
    <name type="scientific">Lwoffella lincolnii</name>
    <dbReference type="NCBI Taxonomy" id="90241"/>
    <lineage>
        <taxon>Bacteria</taxon>
        <taxon>Pseudomonadati</taxon>
        <taxon>Pseudomonadota</taxon>
        <taxon>Gammaproteobacteria</taxon>
        <taxon>Moraxellales</taxon>
        <taxon>Moraxellaceae</taxon>
        <taxon>Lwoffella</taxon>
    </lineage>
</organism>
<protein>
    <submittedName>
        <fullName evidence="2">Uncharacterized protein</fullName>
    </submittedName>
</protein>
<keyword evidence="1" id="KW-0472">Membrane</keyword>
<dbReference type="EMBL" id="MUYT01000001">
    <property type="protein sequence ID" value="OOS22713.1"/>
    <property type="molecule type" value="Genomic_DNA"/>
</dbReference>
<keyword evidence="3" id="KW-1185">Reference proteome</keyword>
<feature type="transmembrane region" description="Helical" evidence="1">
    <location>
        <begin position="34"/>
        <end position="58"/>
    </location>
</feature>
<comment type="caution">
    <text evidence="2">The sequence shown here is derived from an EMBL/GenBank/DDBJ whole genome shotgun (WGS) entry which is preliminary data.</text>
</comment>
<feature type="transmembrane region" description="Helical" evidence="1">
    <location>
        <begin position="7"/>
        <end position="28"/>
    </location>
</feature>
<evidence type="ECO:0000313" key="2">
    <source>
        <dbReference type="EMBL" id="OOS22713.1"/>
    </source>
</evidence>
<proteinExistence type="predicted"/>
<gene>
    <name evidence="2" type="ORF">B0682_00335</name>
</gene>
<sequence>MSSYVAILFWFYPAVLLIWCVDNGWFIMVGLWRYSYVASSAGICLSISMGISMGLVACQSVDATQYPQQVTGLPVHQAVGIAPNPNQAYALAKKRANKLCNTQQTMILKQEINQHHGTRTKKNSVFGRVGSVVGNIFGQSSYRQVQLPEYQVLIKFQCQSF</sequence>
<dbReference type="Proteomes" id="UP000191094">
    <property type="component" value="Unassembled WGS sequence"/>
</dbReference>
<evidence type="ECO:0000313" key="3">
    <source>
        <dbReference type="Proteomes" id="UP000191094"/>
    </source>
</evidence>
<reference evidence="2 3" key="1">
    <citation type="submission" date="2017-02" db="EMBL/GenBank/DDBJ databases">
        <title>Draft genome sequence of Moraxella lincolnii CCUG 9405T type strain.</title>
        <authorList>
            <person name="Salva-Serra F."/>
            <person name="Engstrom-Jakobsson H."/>
            <person name="Thorell K."/>
            <person name="Jaen-Luchoro D."/>
            <person name="Gonzales-Siles L."/>
            <person name="Karlsson R."/>
            <person name="Yazdan S."/>
            <person name="Boulund F."/>
            <person name="Johnning A."/>
            <person name="Engstrand L."/>
            <person name="Kristiansson E."/>
            <person name="Moore E."/>
        </authorList>
    </citation>
    <scope>NUCLEOTIDE SEQUENCE [LARGE SCALE GENOMIC DNA]</scope>
    <source>
        <strain evidence="2 3">CCUG 9405</strain>
    </source>
</reference>
<name>A0A1T0CK91_9GAMM</name>